<accession>A0ACD3A3I4</accession>
<organism evidence="1 2">
    <name type="scientific">Pluteus cervinus</name>
    <dbReference type="NCBI Taxonomy" id="181527"/>
    <lineage>
        <taxon>Eukaryota</taxon>
        <taxon>Fungi</taxon>
        <taxon>Dikarya</taxon>
        <taxon>Basidiomycota</taxon>
        <taxon>Agaricomycotina</taxon>
        <taxon>Agaricomycetes</taxon>
        <taxon>Agaricomycetidae</taxon>
        <taxon>Agaricales</taxon>
        <taxon>Pluteineae</taxon>
        <taxon>Pluteaceae</taxon>
        <taxon>Pluteus</taxon>
    </lineage>
</organism>
<evidence type="ECO:0000313" key="1">
    <source>
        <dbReference type="EMBL" id="TFK60428.1"/>
    </source>
</evidence>
<dbReference type="Proteomes" id="UP000308600">
    <property type="component" value="Unassembled WGS sequence"/>
</dbReference>
<reference evidence="1 2" key="1">
    <citation type="journal article" date="2019" name="Nat. Ecol. Evol.">
        <title>Megaphylogeny resolves global patterns of mushroom evolution.</title>
        <authorList>
            <person name="Varga T."/>
            <person name="Krizsan K."/>
            <person name="Foldi C."/>
            <person name="Dima B."/>
            <person name="Sanchez-Garcia M."/>
            <person name="Sanchez-Ramirez S."/>
            <person name="Szollosi G.J."/>
            <person name="Szarkandi J.G."/>
            <person name="Papp V."/>
            <person name="Albert L."/>
            <person name="Andreopoulos W."/>
            <person name="Angelini C."/>
            <person name="Antonin V."/>
            <person name="Barry K.W."/>
            <person name="Bougher N.L."/>
            <person name="Buchanan P."/>
            <person name="Buyck B."/>
            <person name="Bense V."/>
            <person name="Catcheside P."/>
            <person name="Chovatia M."/>
            <person name="Cooper J."/>
            <person name="Damon W."/>
            <person name="Desjardin D."/>
            <person name="Finy P."/>
            <person name="Geml J."/>
            <person name="Haridas S."/>
            <person name="Hughes K."/>
            <person name="Justo A."/>
            <person name="Karasinski D."/>
            <person name="Kautmanova I."/>
            <person name="Kiss B."/>
            <person name="Kocsube S."/>
            <person name="Kotiranta H."/>
            <person name="LaButti K.M."/>
            <person name="Lechner B.E."/>
            <person name="Liimatainen K."/>
            <person name="Lipzen A."/>
            <person name="Lukacs Z."/>
            <person name="Mihaltcheva S."/>
            <person name="Morgado L.N."/>
            <person name="Niskanen T."/>
            <person name="Noordeloos M.E."/>
            <person name="Ohm R.A."/>
            <person name="Ortiz-Santana B."/>
            <person name="Ovrebo C."/>
            <person name="Racz N."/>
            <person name="Riley R."/>
            <person name="Savchenko A."/>
            <person name="Shiryaev A."/>
            <person name="Soop K."/>
            <person name="Spirin V."/>
            <person name="Szebenyi C."/>
            <person name="Tomsovsky M."/>
            <person name="Tulloss R.E."/>
            <person name="Uehling J."/>
            <person name="Grigoriev I.V."/>
            <person name="Vagvolgyi C."/>
            <person name="Papp T."/>
            <person name="Martin F.M."/>
            <person name="Miettinen O."/>
            <person name="Hibbett D.S."/>
            <person name="Nagy L.G."/>
        </authorList>
    </citation>
    <scope>NUCLEOTIDE SEQUENCE [LARGE SCALE GENOMIC DNA]</scope>
    <source>
        <strain evidence="1 2">NL-1719</strain>
    </source>
</reference>
<name>A0ACD3A3I4_9AGAR</name>
<gene>
    <name evidence="1" type="ORF">BDN72DRAFT_527109</name>
</gene>
<keyword evidence="2" id="KW-1185">Reference proteome</keyword>
<protein>
    <submittedName>
        <fullName evidence="1">Uncharacterized protein</fullName>
    </submittedName>
</protein>
<dbReference type="EMBL" id="ML208776">
    <property type="protein sequence ID" value="TFK60428.1"/>
    <property type="molecule type" value="Genomic_DNA"/>
</dbReference>
<evidence type="ECO:0000313" key="2">
    <source>
        <dbReference type="Proteomes" id="UP000308600"/>
    </source>
</evidence>
<proteinExistence type="predicted"/>
<sequence length="142" mass="16066">MLVCSVMLELGDRRLHDICACAACLISVPGLSISGFIVFWKARGDRTRLQRQWTTSKSLTASALMSSIGDTVTRDAEDRKLQSSICRTRRLHHDHLEYSRFRIRQRFNGNGFNWAACSWSCMIDSLQDQRLTSGYIVGSGHP</sequence>